<keyword evidence="3" id="KW-1185">Reference proteome</keyword>
<dbReference type="AlphaFoldDB" id="A0A3N4M1H8"/>
<protein>
    <submittedName>
        <fullName evidence="2">Uncharacterized protein</fullName>
    </submittedName>
</protein>
<organism evidence="2 3">
    <name type="scientific">Terfezia boudieri ATCC MYA-4762</name>
    <dbReference type="NCBI Taxonomy" id="1051890"/>
    <lineage>
        <taxon>Eukaryota</taxon>
        <taxon>Fungi</taxon>
        <taxon>Dikarya</taxon>
        <taxon>Ascomycota</taxon>
        <taxon>Pezizomycotina</taxon>
        <taxon>Pezizomycetes</taxon>
        <taxon>Pezizales</taxon>
        <taxon>Pezizaceae</taxon>
        <taxon>Terfezia</taxon>
    </lineage>
</organism>
<keyword evidence="1" id="KW-0732">Signal</keyword>
<reference evidence="2 3" key="1">
    <citation type="journal article" date="2018" name="Nat. Ecol. Evol.">
        <title>Pezizomycetes genomes reveal the molecular basis of ectomycorrhizal truffle lifestyle.</title>
        <authorList>
            <person name="Murat C."/>
            <person name="Payen T."/>
            <person name="Noel B."/>
            <person name="Kuo A."/>
            <person name="Morin E."/>
            <person name="Chen J."/>
            <person name="Kohler A."/>
            <person name="Krizsan K."/>
            <person name="Balestrini R."/>
            <person name="Da Silva C."/>
            <person name="Montanini B."/>
            <person name="Hainaut M."/>
            <person name="Levati E."/>
            <person name="Barry K.W."/>
            <person name="Belfiori B."/>
            <person name="Cichocki N."/>
            <person name="Clum A."/>
            <person name="Dockter R.B."/>
            <person name="Fauchery L."/>
            <person name="Guy J."/>
            <person name="Iotti M."/>
            <person name="Le Tacon F."/>
            <person name="Lindquist E.A."/>
            <person name="Lipzen A."/>
            <person name="Malagnac F."/>
            <person name="Mello A."/>
            <person name="Molinier V."/>
            <person name="Miyauchi S."/>
            <person name="Poulain J."/>
            <person name="Riccioni C."/>
            <person name="Rubini A."/>
            <person name="Sitrit Y."/>
            <person name="Splivallo R."/>
            <person name="Traeger S."/>
            <person name="Wang M."/>
            <person name="Zifcakova L."/>
            <person name="Wipf D."/>
            <person name="Zambonelli A."/>
            <person name="Paolocci F."/>
            <person name="Nowrousian M."/>
            <person name="Ottonello S."/>
            <person name="Baldrian P."/>
            <person name="Spatafora J.W."/>
            <person name="Henrissat B."/>
            <person name="Nagy L.G."/>
            <person name="Aury J.M."/>
            <person name="Wincker P."/>
            <person name="Grigoriev I.V."/>
            <person name="Bonfante P."/>
            <person name="Martin F.M."/>
        </authorList>
    </citation>
    <scope>NUCLEOTIDE SEQUENCE [LARGE SCALE GENOMIC DNA]</scope>
    <source>
        <strain evidence="2 3">ATCC MYA-4762</strain>
    </source>
</reference>
<gene>
    <name evidence="2" type="ORF">L211DRAFT_881604</name>
</gene>
<evidence type="ECO:0000313" key="3">
    <source>
        <dbReference type="Proteomes" id="UP000267821"/>
    </source>
</evidence>
<name>A0A3N4M1H8_9PEZI</name>
<accession>A0A3N4M1H8</accession>
<feature type="signal peptide" evidence="1">
    <location>
        <begin position="1"/>
        <end position="20"/>
    </location>
</feature>
<evidence type="ECO:0000256" key="1">
    <source>
        <dbReference type="SAM" id="SignalP"/>
    </source>
</evidence>
<feature type="chain" id="PRO_5018266346" evidence="1">
    <location>
        <begin position="21"/>
        <end position="101"/>
    </location>
</feature>
<dbReference type="InParanoid" id="A0A3N4M1H8"/>
<dbReference type="EMBL" id="ML121528">
    <property type="protein sequence ID" value="RPB29026.1"/>
    <property type="molecule type" value="Genomic_DNA"/>
</dbReference>
<evidence type="ECO:0000313" key="2">
    <source>
        <dbReference type="EMBL" id="RPB29026.1"/>
    </source>
</evidence>
<dbReference type="Proteomes" id="UP000267821">
    <property type="component" value="Unassembled WGS sequence"/>
</dbReference>
<sequence>MSVSVGCVALLIPADTLVSADCLARSLDAFMGSCSLVAHHADIMSASSLPIPMTSNTRHSGIKMGADPEFCCQLDLKGEPWGPVLLVEKGVSPGNLARQEE</sequence>
<proteinExistence type="predicted"/>